<organism evidence="3 4">
    <name type="scientific">Parachaetomium inaequale</name>
    <dbReference type="NCBI Taxonomy" id="2588326"/>
    <lineage>
        <taxon>Eukaryota</taxon>
        <taxon>Fungi</taxon>
        <taxon>Dikarya</taxon>
        <taxon>Ascomycota</taxon>
        <taxon>Pezizomycotina</taxon>
        <taxon>Sordariomycetes</taxon>
        <taxon>Sordariomycetidae</taxon>
        <taxon>Sordariales</taxon>
        <taxon>Chaetomiaceae</taxon>
        <taxon>Parachaetomium</taxon>
    </lineage>
</organism>
<evidence type="ECO:0000313" key="4">
    <source>
        <dbReference type="Proteomes" id="UP001303115"/>
    </source>
</evidence>
<feature type="region of interest" description="Disordered" evidence="1">
    <location>
        <begin position="21"/>
        <end position="233"/>
    </location>
</feature>
<dbReference type="Proteomes" id="UP001303115">
    <property type="component" value="Unassembled WGS sequence"/>
</dbReference>
<feature type="region of interest" description="Disordered" evidence="1">
    <location>
        <begin position="379"/>
        <end position="407"/>
    </location>
</feature>
<keyword evidence="4" id="KW-1185">Reference proteome</keyword>
<dbReference type="Pfam" id="PF11976">
    <property type="entry name" value="Rad60-SLD"/>
    <property type="match status" value="1"/>
</dbReference>
<feature type="compositionally biased region" description="Low complexity" evidence="1">
    <location>
        <begin position="81"/>
        <end position="95"/>
    </location>
</feature>
<dbReference type="AlphaFoldDB" id="A0AAN6PI55"/>
<sequence length="493" mass="54080">MATIVPDDEVAAAPKRKALPFKRTVARKQQSSGEVRQSDDDNDLDLFRHSKEVFPAVLREAEEAEEERDQKQQDHKRRKLSSSSPDDSPYSRNRSTAPDESDDDLIMDVKGKGKEIVRPRRPSTPRGPSSAQIIPRTPRSSRGATKTPASGRSTSKNTAGSPGFPVTILDSDDSDSDVKPTASLSQQQQPNNPTTPPQAAPSKADPSSSSSSSPIEILSNPPNADPNPPDDFSEWITKARALQAAESQNAIVQVMTTSRLEGCSRPVIAQRRLNQTVQLLLKTWADRTPGLPRDIAAAVAANPGSSSSSSLLFLTWKGNKIYGHSTLASLGVQVDARGNLRNNRGEGYKHEMIHLEVWTDELYADYLANRGKERALKLGVGGDDGEAEGEDGLAAGGDADDEEAPQVVQPRRRGIRIVLKARDHEPLKLTTRDETNVETLIEAFRTQRQIGPEWEVAIWFDGERLDEETLVTDMDIDPDEANQLEVHVKKADR</sequence>
<proteinExistence type="predicted"/>
<protein>
    <recommendedName>
        <fullName evidence="2">Ubiquitin-like domain-containing protein</fullName>
    </recommendedName>
</protein>
<feature type="compositionally biased region" description="Low complexity" evidence="1">
    <location>
        <begin position="200"/>
        <end position="222"/>
    </location>
</feature>
<dbReference type="InterPro" id="IPR029071">
    <property type="entry name" value="Ubiquitin-like_domsf"/>
</dbReference>
<comment type="caution">
    <text evidence="3">The sequence shown here is derived from an EMBL/GenBank/DDBJ whole genome shotgun (WGS) entry which is preliminary data.</text>
</comment>
<dbReference type="SUPFAM" id="SSF54236">
    <property type="entry name" value="Ubiquitin-like"/>
    <property type="match status" value="1"/>
</dbReference>
<reference evidence="4" key="1">
    <citation type="journal article" date="2023" name="Mol. Phylogenet. Evol.">
        <title>Genome-scale phylogeny and comparative genomics of the fungal order Sordariales.</title>
        <authorList>
            <person name="Hensen N."/>
            <person name="Bonometti L."/>
            <person name="Westerberg I."/>
            <person name="Brannstrom I.O."/>
            <person name="Guillou S."/>
            <person name="Cros-Aarteil S."/>
            <person name="Calhoun S."/>
            <person name="Haridas S."/>
            <person name="Kuo A."/>
            <person name="Mondo S."/>
            <person name="Pangilinan J."/>
            <person name="Riley R."/>
            <person name="LaButti K."/>
            <person name="Andreopoulos B."/>
            <person name="Lipzen A."/>
            <person name="Chen C."/>
            <person name="Yan M."/>
            <person name="Daum C."/>
            <person name="Ng V."/>
            <person name="Clum A."/>
            <person name="Steindorff A."/>
            <person name="Ohm R.A."/>
            <person name="Martin F."/>
            <person name="Silar P."/>
            <person name="Natvig D.O."/>
            <person name="Lalanne C."/>
            <person name="Gautier V."/>
            <person name="Ament-Velasquez S.L."/>
            <person name="Kruys A."/>
            <person name="Hutchinson M.I."/>
            <person name="Powell A.J."/>
            <person name="Barry K."/>
            <person name="Miller A.N."/>
            <person name="Grigoriev I.V."/>
            <person name="Debuchy R."/>
            <person name="Gladieux P."/>
            <person name="Hiltunen Thoren M."/>
            <person name="Johannesson H."/>
        </authorList>
    </citation>
    <scope>NUCLEOTIDE SEQUENCE [LARGE SCALE GENOMIC DNA]</scope>
    <source>
        <strain evidence="4">CBS 284.82</strain>
    </source>
</reference>
<evidence type="ECO:0000256" key="1">
    <source>
        <dbReference type="SAM" id="MobiDB-lite"/>
    </source>
</evidence>
<dbReference type="InterPro" id="IPR000626">
    <property type="entry name" value="Ubiquitin-like_dom"/>
</dbReference>
<feature type="compositionally biased region" description="Polar residues" evidence="1">
    <location>
        <begin position="138"/>
        <end position="160"/>
    </location>
</feature>
<accession>A0AAN6PI55</accession>
<evidence type="ECO:0000313" key="3">
    <source>
        <dbReference type="EMBL" id="KAK4041388.1"/>
    </source>
</evidence>
<gene>
    <name evidence="3" type="ORF">C8A01DRAFT_14843</name>
</gene>
<dbReference type="InterPro" id="IPR022617">
    <property type="entry name" value="Rad60/SUMO-like_dom"/>
</dbReference>
<feature type="compositionally biased region" description="Basic and acidic residues" evidence="1">
    <location>
        <begin position="107"/>
        <end position="118"/>
    </location>
</feature>
<feature type="domain" description="Ubiquitin-like" evidence="2">
    <location>
        <begin position="415"/>
        <end position="491"/>
    </location>
</feature>
<name>A0AAN6PI55_9PEZI</name>
<dbReference type="Gene3D" id="3.10.20.90">
    <property type="entry name" value="Phosphatidylinositol 3-kinase Catalytic Subunit, Chain A, domain 1"/>
    <property type="match status" value="1"/>
</dbReference>
<evidence type="ECO:0000259" key="2">
    <source>
        <dbReference type="PROSITE" id="PS50053"/>
    </source>
</evidence>
<dbReference type="EMBL" id="MU854358">
    <property type="protein sequence ID" value="KAK4041388.1"/>
    <property type="molecule type" value="Genomic_DNA"/>
</dbReference>
<dbReference type="PROSITE" id="PS50053">
    <property type="entry name" value="UBIQUITIN_2"/>
    <property type="match status" value="1"/>
</dbReference>